<comment type="similarity">
    <text evidence="1 8">Belongs to the parvalbumin family.</text>
</comment>
<reference evidence="10 11" key="1">
    <citation type="submission" date="2020-10" db="EMBL/GenBank/DDBJ databases">
        <title>Pygocentrus nattereri (red-bellied piranha) genome, fPygNat1, primary haplotype.</title>
        <authorList>
            <person name="Myers G."/>
            <person name="Meyer A."/>
            <person name="Karagic N."/>
            <person name="Pippel M."/>
            <person name="Winkler S."/>
            <person name="Tracey A."/>
            <person name="Wood J."/>
            <person name="Formenti G."/>
            <person name="Howe K."/>
            <person name="Fedrigo O."/>
            <person name="Jarvis E.D."/>
        </authorList>
    </citation>
    <scope>NUCLEOTIDE SEQUENCE [LARGE SCALE GENOMIC DNA]</scope>
</reference>
<keyword evidence="3" id="KW-0677">Repeat</keyword>
<feature type="binding site" evidence="7">
    <location>
        <position position="56"/>
    </location>
    <ligand>
        <name>Ca(2+)</name>
        <dbReference type="ChEBI" id="CHEBI:29108"/>
        <label>1</label>
    </ligand>
</feature>
<keyword evidence="4 7" id="KW-0106">Calcium</keyword>
<comment type="function">
    <text evidence="6 8">In muscle, parvalbumin is thought to be involved in relaxation after contraction. It binds two calcium ions.</text>
</comment>
<name>A0A3B4DP32_PYGNA</name>
<dbReference type="STRING" id="42514.ENSPNAP00000024871"/>
<feature type="binding site" evidence="7">
    <location>
        <position position="95"/>
    </location>
    <ligand>
        <name>Ca(2+)</name>
        <dbReference type="ChEBI" id="CHEBI:29108"/>
        <label>2</label>
    </ligand>
</feature>
<keyword evidence="5" id="KW-0514">Muscle protein</keyword>
<organism evidence="10 11">
    <name type="scientific">Pygocentrus nattereri</name>
    <name type="common">Red-bellied piranha</name>
    <dbReference type="NCBI Taxonomy" id="42514"/>
    <lineage>
        <taxon>Eukaryota</taxon>
        <taxon>Metazoa</taxon>
        <taxon>Chordata</taxon>
        <taxon>Craniata</taxon>
        <taxon>Vertebrata</taxon>
        <taxon>Euteleostomi</taxon>
        <taxon>Actinopterygii</taxon>
        <taxon>Neopterygii</taxon>
        <taxon>Teleostei</taxon>
        <taxon>Ostariophysi</taxon>
        <taxon>Characiformes</taxon>
        <taxon>Characoidei</taxon>
        <taxon>Pygocentrus</taxon>
    </lineage>
</organism>
<dbReference type="PANTHER" id="PTHR11653">
    <property type="entry name" value="PARVALBUMIN ALPHA"/>
    <property type="match status" value="1"/>
</dbReference>
<dbReference type="FunFam" id="1.10.238.10:FF:000060">
    <property type="entry name" value="Parvalbumin, thymic"/>
    <property type="match status" value="1"/>
</dbReference>
<keyword evidence="2 7" id="KW-0479">Metal-binding</keyword>
<feature type="binding site" evidence="7">
    <location>
        <position position="93"/>
    </location>
    <ligand>
        <name>Ca(2+)</name>
        <dbReference type="ChEBI" id="CHEBI:29108"/>
        <label>2</label>
    </ligand>
</feature>
<dbReference type="GeneID" id="108431966"/>
<dbReference type="InterPro" id="IPR002048">
    <property type="entry name" value="EF_hand_dom"/>
</dbReference>
<evidence type="ECO:0000313" key="10">
    <source>
        <dbReference type="Ensembl" id="ENSPNAP00000024871.1"/>
    </source>
</evidence>
<reference evidence="10" key="2">
    <citation type="submission" date="2025-08" db="UniProtKB">
        <authorList>
            <consortium name="Ensembl"/>
        </authorList>
    </citation>
    <scope>IDENTIFICATION</scope>
</reference>
<evidence type="ECO:0000259" key="9">
    <source>
        <dbReference type="PROSITE" id="PS50222"/>
    </source>
</evidence>
<keyword evidence="11" id="KW-1185">Reference proteome</keyword>
<evidence type="ECO:0000256" key="4">
    <source>
        <dbReference type="ARBA" id="ARBA00022837"/>
    </source>
</evidence>
<dbReference type="Proteomes" id="UP001501920">
    <property type="component" value="Chromosome 13"/>
</dbReference>
<dbReference type="PRINTS" id="PR01697">
    <property type="entry name" value="PARVALBUMIN"/>
</dbReference>
<evidence type="ECO:0000256" key="1">
    <source>
        <dbReference type="ARBA" id="ARBA00009753"/>
    </source>
</evidence>
<dbReference type="CTD" id="100000771"/>
<dbReference type="InterPro" id="IPR018247">
    <property type="entry name" value="EF_Hand_1_Ca_BS"/>
</dbReference>
<protein>
    <recommendedName>
        <fullName evidence="8">Parvalbumin</fullName>
    </recommendedName>
</protein>
<dbReference type="SUPFAM" id="SSF47473">
    <property type="entry name" value="EF-hand"/>
    <property type="match status" value="1"/>
</dbReference>
<feature type="binding site" evidence="7">
    <location>
        <position position="63"/>
    </location>
    <ligand>
        <name>Ca(2+)</name>
        <dbReference type="ChEBI" id="CHEBI:29108"/>
        <label>1</label>
    </ligand>
</feature>
<dbReference type="RefSeq" id="XP_017560951.1">
    <property type="nucleotide sequence ID" value="XM_017705462.2"/>
</dbReference>
<dbReference type="PANTHER" id="PTHR11653:SF12">
    <property type="entry name" value="PARVALBUMIN"/>
    <property type="match status" value="1"/>
</dbReference>
<dbReference type="Gene3D" id="1.10.238.10">
    <property type="entry name" value="EF-hand"/>
    <property type="match status" value="1"/>
</dbReference>
<feature type="binding site" evidence="7">
    <location>
        <position position="52"/>
    </location>
    <ligand>
        <name>Ca(2+)</name>
        <dbReference type="ChEBI" id="CHEBI:29108"/>
        <label>1</label>
    </ligand>
</feature>
<evidence type="ECO:0000256" key="6">
    <source>
        <dbReference type="ARBA" id="ARBA00025308"/>
    </source>
</evidence>
<dbReference type="Ensembl" id="ENSPNAT00000009025.2">
    <property type="protein sequence ID" value="ENSPNAP00000024871.1"/>
    <property type="gene ID" value="ENSPNAG00000009673.2"/>
</dbReference>
<dbReference type="CDD" id="cd16255">
    <property type="entry name" value="EFh_parvalbumin_beta"/>
    <property type="match status" value="1"/>
</dbReference>
<dbReference type="GO" id="GO:0005737">
    <property type="term" value="C:cytoplasm"/>
    <property type="evidence" value="ECO:0007669"/>
    <property type="project" value="TreeGrafter"/>
</dbReference>
<feature type="domain" description="EF-hand" evidence="9">
    <location>
        <begin position="78"/>
        <end position="109"/>
    </location>
</feature>
<dbReference type="SMART" id="SM00054">
    <property type="entry name" value="EFh"/>
    <property type="match status" value="2"/>
</dbReference>
<dbReference type="GO" id="GO:0005509">
    <property type="term" value="F:calcium ion binding"/>
    <property type="evidence" value="ECO:0007669"/>
    <property type="project" value="UniProtKB-UniRule"/>
</dbReference>
<evidence type="ECO:0000256" key="2">
    <source>
        <dbReference type="ARBA" id="ARBA00022723"/>
    </source>
</evidence>
<feature type="binding site" evidence="7">
    <location>
        <position position="54"/>
    </location>
    <ligand>
        <name>Ca(2+)</name>
        <dbReference type="ChEBI" id="CHEBI:29108"/>
        <label>1</label>
    </ligand>
</feature>
<feature type="binding site" evidence="7">
    <location>
        <position position="102"/>
    </location>
    <ligand>
        <name>Ca(2+)</name>
        <dbReference type="ChEBI" id="CHEBI:29108"/>
        <label>2</label>
    </ligand>
</feature>
<dbReference type="PROSITE" id="PS00018">
    <property type="entry name" value="EF_HAND_1"/>
    <property type="match status" value="2"/>
</dbReference>
<dbReference type="InterPro" id="IPR008080">
    <property type="entry name" value="Parvalbumin"/>
</dbReference>
<evidence type="ECO:0000256" key="7">
    <source>
        <dbReference type="PIRSR" id="PIRSR608080-1"/>
    </source>
</evidence>
<feature type="domain" description="EF-hand" evidence="9">
    <location>
        <begin position="39"/>
        <end position="74"/>
    </location>
</feature>
<feature type="binding site" evidence="7">
    <location>
        <position position="91"/>
    </location>
    <ligand>
        <name>Ca(2+)</name>
        <dbReference type="ChEBI" id="CHEBI:29108"/>
        <label>2</label>
    </ligand>
</feature>
<proteinExistence type="inferred from homology"/>
<accession>A0A3B4DP32</accession>
<evidence type="ECO:0000256" key="3">
    <source>
        <dbReference type="ARBA" id="ARBA00022737"/>
    </source>
</evidence>
<evidence type="ECO:0000256" key="8">
    <source>
        <dbReference type="RuleBase" id="RU368048"/>
    </source>
</evidence>
<dbReference type="OrthoDB" id="26525at2759"/>
<dbReference type="PROSITE" id="PS50222">
    <property type="entry name" value="EF_HAND_2"/>
    <property type="match status" value="2"/>
</dbReference>
<dbReference type="InterPro" id="IPR011992">
    <property type="entry name" value="EF-hand-dom_pair"/>
</dbReference>
<dbReference type="GeneTree" id="ENSGT00940000163144"/>
<dbReference type="OMA" id="QSCQAVD"/>
<reference evidence="10" key="3">
    <citation type="submission" date="2025-09" db="UniProtKB">
        <authorList>
            <consortium name="Ensembl"/>
        </authorList>
    </citation>
    <scope>IDENTIFICATION</scope>
</reference>
<feature type="binding site" evidence="7">
    <location>
        <position position="97"/>
    </location>
    <ligand>
        <name>Ca(2+)</name>
        <dbReference type="ChEBI" id="CHEBI:29108"/>
        <label>2</label>
    </ligand>
</feature>
<evidence type="ECO:0000256" key="5">
    <source>
        <dbReference type="ARBA" id="ARBA00023179"/>
    </source>
</evidence>
<dbReference type="AlphaFoldDB" id="A0A3B4DP32"/>
<evidence type="ECO:0000313" key="11">
    <source>
        <dbReference type="Proteomes" id="UP001501920"/>
    </source>
</evidence>
<feature type="binding site" evidence="7">
    <location>
        <position position="58"/>
    </location>
    <ligand>
        <name>Ca(2+)</name>
        <dbReference type="ChEBI" id="CHEBI:29108"/>
        <label>1</label>
    </ligand>
</feature>
<sequence>MAFAGILNDADITAALQACQAADSFKHKDFFAKVGLSSKSADDVKKAFAVIDQDKSGFIEEDELKLFLQNFSAGARALTDAETKAFLAAGDSDGDGKIGVDEFAALVKA</sequence>
<dbReference type="Pfam" id="PF13499">
    <property type="entry name" value="EF-hand_7"/>
    <property type="match status" value="1"/>
</dbReference>